<accession>A0AAE7CDG4</accession>
<geneLocation type="plasmid" evidence="1 2">
    <name>pCM2_1101</name>
</geneLocation>
<protein>
    <submittedName>
        <fullName evidence="1">Uncharacterized protein</fullName>
    </submittedName>
</protein>
<gene>
    <name evidence="1" type="ORF">GW570_14700</name>
</gene>
<evidence type="ECO:0000313" key="1">
    <source>
        <dbReference type="EMBL" id="QIS46439.1"/>
    </source>
</evidence>
<reference evidence="1 2" key="1">
    <citation type="journal article" date="2020" name="Mol. Plant Pathol.">
        <title>Plasmid composition and the chpG gene determine the virulence level of Clavibacter capsici natural isolates in pepper.</title>
        <authorList>
            <person name="Hwang I.S."/>
            <person name="Lee H.M."/>
            <person name="Oh E.J."/>
            <person name="Lee S."/>
            <person name="Heu S."/>
            <person name="Oh C.S."/>
        </authorList>
    </citation>
    <scope>NUCLEOTIDE SEQUENCE [LARGE SCALE GENOMIC DNA]</scope>
    <source>
        <strain evidence="1 2">1101</strain>
    </source>
</reference>
<sequence>MKMNEGGPRSKRRFFVGPQHAQSDRLIEVLVELKPGGLVVYHVMPLCSYCRKLMEEEK</sequence>
<keyword evidence="2" id="KW-1185">Reference proteome</keyword>
<organism evidence="1 2">
    <name type="scientific">Clavibacter capsici</name>
    <dbReference type="NCBI Taxonomy" id="1874630"/>
    <lineage>
        <taxon>Bacteria</taxon>
        <taxon>Bacillati</taxon>
        <taxon>Actinomycetota</taxon>
        <taxon>Actinomycetes</taxon>
        <taxon>Micrococcales</taxon>
        <taxon>Microbacteriaceae</taxon>
        <taxon>Clavibacter</taxon>
    </lineage>
</organism>
<proteinExistence type="predicted"/>
<evidence type="ECO:0000313" key="2">
    <source>
        <dbReference type="Proteomes" id="UP000503164"/>
    </source>
</evidence>
<dbReference type="AlphaFoldDB" id="A0AAE7CDG4"/>
<dbReference type="RefSeq" id="WP_157883591.1">
    <property type="nucleotide sequence ID" value="NZ_CP048046.1"/>
</dbReference>
<name>A0AAE7CDG4_9MICO</name>
<dbReference type="EMBL" id="CP048050">
    <property type="protein sequence ID" value="QIS46439.1"/>
    <property type="molecule type" value="Genomic_DNA"/>
</dbReference>
<dbReference type="Proteomes" id="UP000503164">
    <property type="component" value="Plasmid pCM2_1101"/>
</dbReference>
<keyword evidence="1" id="KW-0614">Plasmid</keyword>